<dbReference type="Proteomes" id="UP000294814">
    <property type="component" value="Unassembled WGS sequence"/>
</dbReference>
<comment type="caution">
    <text evidence="3">The sequence shown here is derived from an EMBL/GenBank/DDBJ whole genome shotgun (WGS) entry which is preliminary data.</text>
</comment>
<dbReference type="EMBL" id="SMLG01000004">
    <property type="protein sequence ID" value="TDE44981.1"/>
    <property type="molecule type" value="Genomic_DNA"/>
</dbReference>
<proteinExistence type="inferred from homology"/>
<dbReference type="InterPro" id="IPR014729">
    <property type="entry name" value="Rossmann-like_a/b/a_fold"/>
</dbReference>
<organism evidence="3 4">
    <name type="scientific">Flavobacterium rhamnosiphilum</name>
    <dbReference type="NCBI Taxonomy" id="2541724"/>
    <lineage>
        <taxon>Bacteria</taxon>
        <taxon>Pseudomonadati</taxon>
        <taxon>Bacteroidota</taxon>
        <taxon>Flavobacteriia</taxon>
        <taxon>Flavobacteriales</taxon>
        <taxon>Flavobacteriaceae</taxon>
        <taxon>Flavobacterium</taxon>
    </lineage>
</organism>
<evidence type="ECO:0000313" key="3">
    <source>
        <dbReference type="EMBL" id="TDE44981.1"/>
    </source>
</evidence>
<dbReference type="PANTHER" id="PTHR43010">
    <property type="entry name" value="UNIVERSAL STRESS PROTEIN SLR1230"/>
    <property type="match status" value="1"/>
</dbReference>
<gene>
    <name evidence="3" type="ORF">E0I26_07555</name>
</gene>
<dbReference type="CDD" id="cd00293">
    <property type="entry name" value="USP-like"/>
    <property type="match status" value="1"/>
</dbReference>
<accession>A0A4R5F9L0</accession>
<evidence type="ECO:0000313" key="4">
    <source>
        <dbReference type="Proteomes" id="UP000294814"/>
    </source>
</evidence>
<dbReference type="InterPro" id="IPR051688">
    <property type="entry name" value="USP_A"/>
</dbReference>
<sequence>MSQMRNEFSGKKRMKILLATDGSKYSKTAINEIANRPFPPKTEVCIVSVYERMSLINSLEPMGVSHEYYAKVDHNAFKGAEKITENAAKILRDKNPALIVTTMVIGGSPKSAILKEAETFGADLIIVGSHGHGVIEGFLLGSVSQAVALHAKCSVEIVRK</sequence>
<dbReference type="SUPFAM" id="SSF52402">
    <property type="entry name" value="Adenine nucleotide alpha hydrolases-like"/>
    <property type="match status" value="1"/>
</dbReference>
<comment type="similarity">
    <text evidence="1">Belongs to the universal stress protein A family.</text>
</comment>
<dbReference type="PRINTS" id="PR01438">
    <property type="entry name" value="UNVRSLSTRESS"/>
</dbReference>
<feature type="domain" description="UspA" evidence="2">
    <location>
        <begin position="14"/>
        <end position="159"/>
    </location>
</feature>
<dbReference type="InterPro" id="IPR006015">
    <property type="entry name" value="Universal_stress_UspA"/>
</dbReference>
<evidence type="ECO:0000256" key="1">
    <source>
        <dbReference type="ARBA" id="ARBA00008791"/>
    </source>
</evidence>
<keyword evidence="4" id="KW-1185">Reference proteome</keyword>
<dbReference type="Pfam" id="PF00582">
    <property type="entry name" value="Usp"/>
    <property type="match status" value="1"/>
</dbReference>
<dbReference type="InterPro" id="IPR006016">
    <property type="entry name" value="UspA"/>
</dbReference>
<name>A0A4R5F9L0_9FLAO</name>
<dbReference type="PANTHER" id="PTHR43010:SF1">
    <property type="entry name" value="USPA DOMAIN-CONTAINING PROTEIN"/>
    <property type="match status" value="1"/>
</dbReference>
<protein>
    <submittedName>
        <fullName evidence="3">Universal stress protein</fullName>
    </submittedName>
</protein>
<evidence type="ECO:0000259" key="2">
    <source>
        <dbReference type="Pfam" id="PF00582"/>
    </source>
</evidence>
<dbReference type="Gene3D" id="3.40.50.620">
    <property type="entry name" value="HUPs"/>
    <property type="match status" value="1"/>
</dbReference>
<reference evidence="3 4" key="1">
    <citation type="submission" date="2019-03" db="EMBL/GenBank/DDBJ databases">
        <title>Novel species of Flavobacterium.</title>
        <authorList>
            <person name="Liu Q."/>
            <person name="Xin Y.-H."/>
        </authorList>
    </citation>
    <scope>NUCLEOTIDE SEQUENCE [LARGE SCALE GENOMIC DNA]</scope>
    <source>
        <strain evidence="3 4">LB3P52</strain>
    </source>
</reference>
<dbReference type="OrthoDB" id="9788959at2"/>
<dbReference type="AlphaFoldDB" id="A0A4R5F9L0"/>